<keyword evidence="3" id="KW-0812">Transmembrane</keyword>
<feature type="domain" description="Rib" evidence="4">
    <location>
        <begin position="657"/>
        <end position="741"/>
    </location>
</feature>
<feature type="domain" description="Rib" evidence="4">
    <location>
        <begin position="1445"/>
        <end position="1520"/>
    </location>
</feature>
<feature type="transmembrane region" description="Helical" evidence="3">
    <location>
        <begin position="1560"/>
        <end position="1579"/>
    </location>
</feature>
<keyword evidence="3" id="KW-1133">Transmembrane helix</keyword>
<dbReference type="InterPro" id="IPR059115">
    <property type="entry name" value="Rib"/>
</dbReference>
<feature type="domain" description="Rib" evidence="4">
    <location>
        <begin position="1191"/>
        <end position="1275"/>
    </location>
</feature>
<evidence type="ECO:0000313" key="6">
    <source>
        <dbReference type="Proteomes" id="UP000250143"/>
    </source>
</evidence>
<feature type="compositionally biased region" description="Polar residues" evidence="2">
    <location>
        <begin position="1528"/>
        <end position="1544"/>
    </location>
</feature>
<feature type="region of interest" description="Disordered" evidence="2">
    <location>
        <begin position="172"/>
        <end position="191"/>
    </location>
</feature>
<dbReference type="NCBIfam" id="TIGR01168">
    <property type="entry name" value="YSIRK_signal"/>
    <property type="match status" value="1"/>
</dbReference>
<dbReference type="InterPro" id="IPR012706">
    <property type="entry name" value="Rib_alpha_Esp_rpt"/>
</dbReference>
<feature type="region of interest" description="Disordered" evidence="2">
    <location>
        <begin position="73"/>
        <end position="149"/>
    </location>
</feature>
<evidence type="ECO:0000256" key="3">
    <source>
        <dbReference type="SAM" id="Phobius"/>
    </source>
</evidence>
<evidence type="ECO:0000259" key="4">
    <source>
        <dbReference type="Pfam" id="PF08428"/>
    </source>
</evidence>
<feature type="compositionally biased region" description="Low complexity" evidence="2">
    <location>
        <begin position="173"/>
        <end position="189"/>
    </location>
</feature>
<keyword evidence="6" id="KW-1185">Reference proteome</keyword>
<feature type="compositionally biased region" description="Polar residues" evidence="2">
    <location>
        <begin position="102"/>
        <end position="135"/>
    </location>
</feature>
<gene>
    <name evidence="5" type="ORF">CPQ89_08755</name>
</gene>
<organism evidence="5 6">
    <name type="scientific">Ligilactobacillus murinus</name>
    <dbReference type="NCBI Taxonomy" id="1622"/>
    <lineage>
        <taxon>Bacteria</taxon>
        <taxon>Bacillati</taxon>
        <taxon>Bacillota</taxon>
        <taxon>Bacilli</taxon>
        <taxon>Lactobacillales</taxon>
        <taxon>Lactobacillaceae</taxon>
        <taxon>Ligilactobacillus</taxon>
    </lineage>
</organism>
<protein>
    <submittedName>
        <fullName evidence="5">Peptidase</fullName>
    </submittedName>
</protein>
<feature type="compositionally biased region" description="Basic and acidic residues" evidence="2">
    <location>
        <begin position="1394"/>
        <end position="1412"/>
    </location>
</feature>
<evidence type="ECO:0000256" key="2">
    <source>
        <dbReference type="SAM" id="MobiDB-lite"/>
    </source>
</evidence>
<dbReference type="EMBL" id="CP023566">
    <property type="protein sequence ID" value="AWZ41102.1"/>
    <property type="molecule type" value="Genomic_DNA"/>
</dbReference>
<feature type="region of interest" description="Disordered" evidence="2">
    <location>
        <begin position="1382"/>
        <end position="1422"/>
    </location>
</feature>
<feature type="region of interest" description="Disordered" evidence="2">
    <location>
        <begin position="1524"/>
        <end position="1544"/>
    </location>
</feature>
<feature type="domain" description="Rib" evidence="4">
    <location>
        <begin position="1013"/>
        <end position="1097"/>
    </location>
</feature>
<feature type="domain" description="Rib" evidence="4">
    <location>
        <begin position="1369"/>
        <end position="1443"/>
    </location>
</feature>
<dbReference type="Pfam" id="PF08428">
    <property type="entry name" value="Rib"/>
    <property type="match status" value="6"/>
</dbReference>
<feature type="transmembrane region" description="Helical" evidence="3">
    <location>
        <begin position="26"/>
        <end position="46"/>
    </location>
</feature>
<dbReference type="InterPro" id="IPR005877">
    <property type="entry name" value="YSIRK_signal_dom"/>
</dbReference>
<evidence type="ECO:0000313" key="5">
    <source>
        <dbReference type="EMBL" id="AWZ41102.1"/>
    </source>
</evidence>
<proteinExistence type="predicted"/>
<feature type="domain" description="Rib" evidence="4">
    <location>
        <begin position="835"/>
        <end position="919"/>
    </location>
</feature>
<dbReference type="NCBIfam" id="TIGR02331">
    <property type="entry name" value="rib_alpha"/>
    <property type="match status" value="2"/>
</dbReference>
<dbReference type="Proteomes" id="UP000250143">
    <property type="component" value="Chromosome"/>
</dbReference>
<keyword evidence="3" id="KW-0472">Membrane</keyword>
<evidence type="ECO:0000256" key="1">
    <source>
        <dbReference type="ARBA" id="ARBA00022729"/>
    </source>
</evidence>
<accession>A0ABM6WZY1</accession>
<name>A0ABM6WZY1_9LACO</name>
<feature type="region of interest" description="Disordered" evidence="2">
    <location>
        <begin position="1444"/>
        <end position="1478"/>
    </location>
</feature>
<sequence length="1585" mass="167045">MVGKNNLKVIQEKQSDHYRKWSIKRLSIGVVSVSVAAGFFISSNFLSKATVLADENVQVENVATTDQVNTLGPVADKETKNVDDISENASTTENKVTKEDTSVTSEASDSKASTDQVTNSAETTNSAENTVNDIQPKTAGSVDKVDENNNDTAATSVTTRSADAPNIVLASDTTNTTPAATAPTSTSTNVADNKPIDIDAIESGKVTTGGQLTNASQVVSGWVELAPTSAVGYTPGTGGATKLNDYTVYLQWIDTDGAISPVYSTKTHNLAGASSNGGGDGTYAFDLPTFTDANGVEHKFTFIPTSSQRLKIWLAPGQVSADGNELVTFRPVVGNTPGFSTPTTAGAFYLAGANLQRASIYVAELPTTDTLNKLVGDPKNWRYDDAGPDSNPGVVTQDTNRVSGSVWWETSKNGTTFPTSTGENFVDQTADEAKNGFRVVTAALTAEGVAALKSTQDADNANDKVKEQLAILEAHPEYIQEVVIAPVIDGKYTAHFTDDIDTDGLYQFVLNPKGEVQTAYSNYPVPAYGNPREYTHSNPFVVGQQVYNSHFALVPNLENYQIDITNFDTTSKTALPGETAVADVNAVFSLGQVTEIVWQAGGKEISRTEVASLADAKKAAEFTVPMDMTADTIYDVELVVNGVTVDADSFLAKMPTDADKYTATGGTLEKGYGEATKADEVVAKVTTDYPAGSADQPVVEVAPNYVSKLPDGTKAGDYHIPVIVTYPDGTKDTTTVTVTVLDKVIDQTKDPSQPTPQGYVRVVFEAGTNGSFAAGSSTVFDVKQGTALGDLTLPQVTANKGFEQKAGTDAWSPALPTTITAAGTYTAQYQATQTDADKYTATGGTLEKGYGEATKADEVVAKVTTDYPAGSADQPVVEVAPNYVSKLPDGTKAGDYHIPVIVTYPDGTKDTTTVTVTVLDKVIDQTKDPSQPTPQGYVRVVFEAGTNGSFAAGSSTVFDVKQGTALGDLTLPQVTANKGFEQKAGTDAWSPALPTTITAAGTYTAQYQATQTDADKYTATGGTLEKGYGEATKTDEVVAKVTTDYPAGSADQPVVEVAPNYVSKLPDGTKAGDYHIPVIVTYPDGTKDTTTVTVTVLDKVIDQTKDPSQPTPQGYVRVVFEAGTNGSFAAGSSTVFDVKQGTALGDLTLPQVTANKGFEQKAGTDAWSPALPTTITAAGTYTAQYQATQTDADKYTATGGTLEKGYGEATKTDEVVAKVTTDYPAGSADQPVVEVAPNYVSKLPDGTKAGDYHIPVIVTYPDGTKDTTTVTVTVLDKVIDQTKDPSQPTPQGYVRVVFEAGTNGSFAAGSSTVFDVKQGTALGDLTLPQVTANKGFEQKSGADAWSPALPTTITAAGTYTAQYQATQTDADKYAPLPNDIETSKGKLPPAAEGIKNKDELPNDTEYSWKIEPDTTTPGDKVGTITVTYPDGSSEDVTVNIHVRSDADENDPEGNDITVEQGKLPDSSQGIKNKGDLPEGTKYSWKEKIDVSTSGDKQGIVVVTYPDGSTDEVLVTVHVTEVTKDGVSEKTTPTGSSESIQTNTKQKQELAQLGDKTETKAGILGLFLLAVTSIFGLTAFKKRKEN</sequence>
<keyword evidence="1" id="KW-0732">Signal</keyword>
<reference evidence="5 6" key="1">
    <citation type="submission" date="2017-09" db="EMBL/GenBank/DDBJ databases">
        <title>Predominant Lactobacillus spp. isolated from feces of mice subjected to short-term calorie restriction.</title>
        <authorList>
            <person name="Zhang C."/>
            <person name="Zhao L."/>
            <person name="Pan F."/>
        </authorList>
    </citation>
    <scope>NUCLEOTIDE SEQUENCE [LARGE SCALE GENOMIC DNA]</scope>
    <source>
        <strain evidence="5 6">CR141</strain>
    </source>
</reference>
<dbReference type="RefSeq" id="WP_112195289.1">
    <property type="nucleotide sequence ID" value="NZ_CP023566.1"/>
</dbReference>